<proteinExistence type="predicted"/>
<dbReference type="InterPro" id="IPR043502">
    <property type="entry name" value="DNA/RNA_pol_sf"/>
</dbReference>
<dbReference type="OrthoDB" id="1420706at2759"/>
<keyword evidence="3" id="KW-1185">Reference proteome</keyword>
<comment type="caution">
    <text evidence="2">The sequence shown here is derived from an EMBL/GenBank/DDBJ whole genome shotgun (WGS) entry which is preliminary data.</text>
</comment>
<gene>
    <name evidence="2" type="ORF">CR513_25108</name>
</gene>
<dbReference type="AlphaFoldDB" id="A0A371GQ71"/>
<dbReference type="Gene3D" id="3.10.10.10">
    <property type="entry name" value="HIV Type 1 Reverse Transcriptase, subunit A, domain 1"/>
    <property type="match status" value="1"/>
</dbReference>
<feature type="non-terminal residue" evidence="2">
    <location>
        <position position="485"/>
    </location>
</feature>
<name>A0A371GQ71_MUCPR</name>
<dbReference type="PANTHER" id="PTHR33067:SF9">
    <property type="entry name" value="RNA-DIRECTED DNA POLYMERASE"/>
    <property type="match status" value="1"/>
</dbReference>
<dbReference type="EMBL" id="QJKJ01004801">
    <property type="protein sequence ID" value="RDX92718.1"/>
    <property type="molecule type" value="Genomic_DNA"/>
</dbReference>
<dbReference type="Proteomes" id="UP000257109">
    <property type="component" value="Unassembled WGS sequence"/>
</dbReference>
<feature type="region of interest" description="Disordered" evidence="1">
    <location>
        <begin position="318"/>
        <end position="352"/>
    </location>
</feature>
<accession>A0A371GQ71</accession>
<evidence type="ECO:0000256" key="1">
    <source>
        <dbReference type="SAM" id="MobiDB-lite"/>
    </source>
</evidence>
<protein>
    <submittedName>
        <fullName evidence="2">Uncharacterized protein</fullName>
    </submittedName>
</protein>
<organism evidence="2 3">
    <name type="scientific">Mucuna pruriens</name>
    <name type="common">Velvet bean</name>
    <name type="synonym">Dolichos pruriens</name>
    <dbReference type="NCBI Taxonomy" id="157652"/>
    <lineage>
        <taxon>Eukaryota</taxon>
        <taxon>Viridiplantae</taxon>
        <taxon>Streptophyta</taxon>
        <taxon>Embryophyta</taxon>
        <taxon>Tracheophyta</taxon>
        <taxon>Spermatophyta</taxon>
        <taxon>Magnoliopsida</taxon>
        <taxon>eudicotyledons</taxon>
        <taxon>Gunneridae</taxon>
        <taxon>Pentapetalae</taxon>
        <taxon>rosids</taxon>
        <taxon>fabids</taxon>
        <taxon>Fabales</taxon>
        <taxon>Fabaceae</taxon>
        <taxon>Papilionoideae</taxon>
        <taxon>50 kb inversion clade</taxon>
        <taxon>NPAAA clade</taxon>
        <taxon>indigoferoid/millettioid clade</taxon>
        <taxon>Phaseoleae</taxon>
        <taxon>Mucuna</taxon>
    </lineage>
</organism>
<evidence type="ECO:0000313" key="2">
    <source>
        <dbReference type="EMBL" id="RDX92718.1"/>
    </source>
</evidence>
<dbReference type="InterPro" id="IPR021109">
    <property type="entry name" value="Peptidase_aspartic_dom_sf"/>
</dbReference>
<dbReference type="Gene3D" id="2.40.70.10">
    <property type="entry name" value="Acid Proteases"/>
    <property type="match status" value="1"/>
</dbReference>
<sequence>MTKMCPYENRPRLIHEVLEEVQHISASSIVDTPSIDNVDSLIAFVDFASRDQLYDEVDLKNSAQYLIVMLIKGQLNDHVINVYFKIVANLVFKNLVHQPLASMKLKRLHMDAPSTNLPMLAMSKASWNQSGPPSSLQQAGSEFLFTLAGIQCILPKKCLDSGIFAVPCIIGGRTFTDAMLDLGASINSLNLADLEPTEMEVQLANRSVVQPLSVLEDVLVQVNERRVRGLICINFGTTIFYDSEDQDRRSCRDPFNGVWGYLHRVQVFKALKYPAEDHSTFSLDAIDGLMEEDFPFGTSIASLVSFVDKIDEARSDLSKQTKVVSDSGHPGPLLDRVSQPTPPTQKYVSPQRQATKLKPLPEHLKYAYLGDNQQFPIIIANNLHRDQEEKLLEVLKKHKKAIGWMLVDLPGINPSICMHKILLEEDARPFRQQSWRLNPTLLDVVKKEVTKLLAAGIIYPISDSHWVSPVQVVPKKSGITVIKNR</sequence>
<reference evidence="2" key="1">
    <citation type="submission" date="2018-05" db="EMBL/GenBank/DDBJ databases">
        <title>Draft genome of Mucuna pruriens seed.</title>
        <authorList>
            <person name="Nnadi N.E."/>
            <person name="Vos R."/>
            <person name="Hasami M.H."/>
            <person name="Devisetty U.K."/>
            <person name="Aguiy J.C."/>
        </authorList>
    </citation>
    <scope>NUCLEOTIDE SEQUENCE [LARGE SCALE GENOMIC DNA]</scope>
    <source>
        <strain evidence="2">JCA_2017</strain>
    </source>
</reference>
<evidence type="ECO:0000313" key="3">
    <source>
        <dbReference type="Proteomes" id="UP000257109"/>
    </source>
</evidence>
<dbReference type="SUPFAM" id="SSF56672">
    <property type="entry name" value="DNA/RNA polymerases"/>
    <property type="match status" value="1"/>
</dbReference>
<dbReference type="PANTHER" id="PTHR33067">
    <property type="entry name" value="RNA-DIRECTED DNA POLYMERASE-RELATED"/>
    <property type="match status" value="1"/>
</dbReference>